<evidence type="ECO:0000256" key="6">
    <source>
        <dbReference type="ARBA" id="ARBA00023136"/>
    </source>
</evidence>
<dbReference type="InterPro" id="IPR003423">
    <property type="entry name" value="OMP_efflux"/>
</dbReference>
<sequence>MKKMIIGFLFVYGITFGQEPLELKLSDAVSYALEHKADAAKARLDITNADAQISEVRAKALPNLSANAGTTYNALLQENILPGEIFGAPGESIAVAFGRKWNSTANAQLSQTIFNQAVFVGLKAAKSTKEFYKLNAQLTNEEIIEKVAVAYYQVFQSKQILENLQNNLELTERTVGIVKGLYENGLAKKIDYDRSMVALNNLKSNKQQAINAVELSENALKFMIGMSISQEIRLPQQNFQPEFLPGIELEFSSRTELELLNKQIELLNFQKKSTLAEYYPSVSLVANYGWLGQGDVVPLWNGKNEGAFWSDFSAIGLNISIPIFNGGATRAKVKQNQVEIEKAEEDLQETELALQLAYENAISQLENSFISIQTQELNVELAQKVLEDTQNNYELGLATLNEMLDVERELADAKNSLTNARLDYKLAEVELLKSQGKLDTLNENNL</sequence>
<evidence type="ECO:0000256" key="5">
    <source>
        <dbReference type="ARBA" id="ARBA00022692"/>
    </source>
</evidence>
<dbReference type="GO" id="GO:0015288">
    <property type="term" value="F:porin activity"/>
    <property type="evidence" value="ECO:0007669"/>
    <property type="project" value="TreeGrafter"/>
</dbReference>
<keyword evidence="4" id="KW-1134">Transmembrane beta strand</keyword>
<feature type="coiled-coil region" evidence="8">
    <location>
        <begin position="333"/>
        <end position="430"/>
    </location>
</feature>
<comment type="similarity">
    <text evidence="2">Belongs to the outer membrane factor (OMF) (TC 1.B.17) family.</text>
</comment>
<dbReference type="InterPro" id="IPR051906">
    <property type="entry name" value="TolC-like"/>
</dbReference>
<evidence type="ECO:0000256" key="8">
    <source>
        <dbReference type="SAM" id="Coils"/>
    </source>
</evidence>
<evidence type="ECO:0000256" key="7">
    <source>
        <dbReference type="ARBA" id="ARBA00023237"/>
    </source>
</evidence>
<dbReference type="Gene3D" id="1.20.1600.10">
    <property type="entry name" value="Outer membrane efflux proteins (OEP)"/>
    <property type="match status" value="1"/>
</dbReference>
<keyword evidence="3" id="KW-0813">Transport</keyword>
<dbReference type="Proteomes" id="UP000199116">
    <property type="component" value="Unassembled WGS sequence"/>
</dbReference>
<keyword evidence="8" id="KW-0175">Coiled coil</keyword>
<reference evidence="10" key="1">
    <citation type="submission" date="2016-10" db="EMBL/GenBank/DDBJ databases">
        <authorList>
            <person name="Varghese N."/>
            <person name="Submissions S."/>
        </authorList>
    </citation>
    <scope>NUCLEOTIDE SEQUENCE [LARGE SCALE GENOMIC DNA]</scope>
    <source>
        <strain evidence="10">DSM 23515</strain>
    </source>
</reference>
<keyword evidence="10" id="KW-1185">Reference proteome</keyword>
<dbReference type="Pfam" id="PF02321">
    <property type="entry name" value="OEP"/>
    <property type="match status" value="2"/>
</dbReference>
<dbReference type="GO" id="GO:0009279">
    <property type="term" value="C:cell outer membrane"/>
    <property type="evidence" value="ECO:0007669"/>
    <property type="project" value="UniProtKB-SubCell"/>
</dbReference>
<organism evidence="9 10">
    <name type="scientific">Salegentibacter agarivorans</name>
    <dbReference type="NCBI Taxonomy" id="345907"/>
    <lineage>
        <taxon>Bacteria</taxon>
        <taxon>Pseudomonadati</taxon>
        <taxon>Bacteroidota</taxon>
        <taxon>Flavobacteriia</taxon>
        <taxon>Flavobacteriales</taxon>
        <taxon>Flavobacteriaceae</taxon>
        <taxon>Salegentibacter</taxon>
    </lineage>
</organism>
<evidence type="ECO:0000256" key="4">
    <source>
        <dbReference type="ARBA" id="ARBA00022452"/>
    </source>
</evidence>
<evidence type="ECO:0000256" key="1">
    <source>
        <dbReference type="ARBA" id="ARBA00004442"/>
    </source>
</evidence>
<evidence type="ECO:0000313" key="9">
    <source>
        <dbReference type="EMBL" id="SFG14983.1"/>
    </source>
</evidence>
<dbReference type="PANTHER" id="PTHR30026">
    <property type="entry name" value="OUTER MEMBRANE PROTEIN TOLC"/>
    <property type="match status" value="1"/>
</dbReference>
<dbReference type="SUPFAM" id="SSF56954">
    <property type="entry name" value="Outer membrane efflux proteins (OEP)"/>
    <property type="match status" value="1"/>
</dbReference>
<keyword evidence="5" id="KW-0812">Transmembrane</keyword>
<name>A0A1I2PHR4_9FLAO</name>
<dbReference type="EMBL" id="FOOH01000031">
    <property type="protein sequence ID" value="SFG14983.1"/>
    <property type="molecule type" value="Genomic_DNA"/>
</dbReference>
<comment type="subcellular location">
    <subcellularLocation>
        <location evidence="1">Cell outer membrane</location>
    </subcellularLocation>
</comment>
<dbReference type="PANTHER" id="PTHR30026:SF20">
    <property type="entry name" value="OUTER MEMBRANE PROTEIN TOLC"/>
    <property type="match status" value="1"/>
</dbReference>
<evidence type="ECO:0000313" key="10">
    <source>
        <dbReference type="Proteomes" id="UP000199116"/>
    </source>
</evidence>
<accession>A0A1I2PHR4</accession>
<keyword evidence="7" id="KW-0998">Cell outer membrane</keyword>
<protein>
    <submittedName>
        <fullName evidence="9">Outer membrane protein TolC</fullName>
    </submittedName>
</protein>
<evidence type="ECO:0000256" key="2">
    <source>
        <dbReference type="ARBA" id="ARBA00007613"/>
    </source>
</evidence>
<gene>
    <name evidence="9" type="ORF">SAMN04488033_13110</name>
</gene>
<dbReference type="GO" id="GO:0015562">
    <property type="term" value="F:efflux transmembrane transporter activity"/>
    <property type="evidence" value="ECO:0007669"/>
    <property type="project" value="InterPro"/>
</dbReference>
<dbReference type="RefSeq" id="WP_093306200.1">
    <property type="nucleotide sequence ID" value="NZ_FOOH01000031.1"/>
</dbReference>
<dbReference type="GO" id="GO:1990281">
    <property type="term" value="C:efflux pump complex"/>
    <property type="evidence" value="ECO:0007669"/>
    <property type="project" value="TreeGrafter"/>
</dbReference>
<evidence type="ECO:0000256" key="3">
    <source>
        <dbReference type="ARBA" id="ARBA00022448"/>
    </source>
</evidence>
<proteinExistence type="inferred from homology"/>
<keyword evidence="6" id="KW-0472">Membrane</keyword>
<dbReference type="AlphaFoldDB" id="A0A1I2PHR4"/>